<comment type="caution">
    <text evidence="4">The sequence shown here is derived from an EMBL/GenBank/DDBJ whole genome shotgun (WGS) entry which is preliminary data.</text>
</comment>
<feature type="chain" id="PRO_5015714710" description="DUF1541 domain-containing protein" evidence="2">
    <location>
        <begin position="20"/>
        <end position="182"/>
    </location>
</feature>
<dbReference type="EMBL" id="PKOZ01000006">
    <property type="protein sequence ID" value="PQD95049.1"/>
    <property type="molecule type" value="Genomic_DNA"/>
</dbReference>
<dbReference type="RefSeq" id="WP_104849754.1">
    <property type="nucleotide sequence ID" value="NZ_PKOZ01000006.1"/>
</dbReference>
<feature type="signal peptide" evidence="2">
    <location>
        <begin position="1"/>
        <end position="19"/>
    </location>
</feature>
<dbReference type="Pfam" id="PF07563">
    <property type="entry name" value="DUF1541"/>
    <property type="match status" value="2"/>
</dbReference>
<dbReference type="OrthoDB" id="1701949at2"/>
<evidence type="ECO:0000313" key="5">
    <source>
        <dbReference type="Proteomes" id="UP000239663"/>
    </source>
</evidence>
<gene>
    <name evidence="4" type="ORF">CYL18_12025</name>
</gene>
<evidence type="ECO:0000313" key="4">
    <source>
        <dbReference type="EMBL" id="PQD95049.1"/>
    </source>
</evidence>
<organism evidence="4 5">
    <name type="scientific">Pradoshia eiseniae</name>
    <dbReference type="NCBI Taxonomy" id="2064768"/>
    <lineage>
        <taxon>Bacteria</taxon>
        <taxon>Bacillati</taxon>
        <taxon>Bacillota</taxon>
        <taxon>Bacilli</taxon>
        <taxon>Bacillales</taxon>
        <taxon>Bacillaceae</taxon>
        <taxon>Pradoshia</taxon>
    </lineage>
</organism>
<keyword evidence="2" id="KW-0732">Signal</keyword>
<name>A0A2S7MZ54_9BACI</name>
<evidence type="ECO:0000259" key="3">
    <source>
        <dbReference type="Pfam" id="PF07563"/>
    </source>
</evidence>
<feature type="domain" description="DUF1541" evidence="3">
    <location>
        <begin position="124"/>
        <end position="175"/>
    </location>
</feature>
<sequence>MKKPLFIFVSILMLMVVSACSDSAPEEKSQEVDHSAMEHSNSGDVPEEVKESENPAFPVGSTAILKEGHMEGMKGAEATIVGAYDTIAYSVSYTPTNGGEKVENHKWVIHEEIEEANGEAALEPGTEITITADHMEGMHGATAVIDSSEKTTVYMIDYAPTDGSDKVTNHKWVTEEELSKKE</sequence>
<dbReference type="Gene3D" id="2.30.30.1210">
    <property type="entry name" value="Domain of unknown function DUF1541"/>
    <property type="match status" value="1"/>
</dbReference>
<keyword evidence="5" id="KW-1185">Reference proteome</keyword>
<dbReference type="AlphaFoldDB" id="A0A2S7MZ54"/>
<evidence type="ECO:0000256" key="1">
    <source>
        <dbReference type="SAM" id="MobiDB-lite"/>
    </source>
</evidence>
<proteinExistence type="predicted"/>
<feature type="compositionally biased region" description="Basic and acidic residues" evidence="1">
    <location>
        <begin position="25"/>
        <end position="37"/>
    </location>
</feature>
<protein>
    <recommendedName>
        <fullName evidence="3">DUF1541 domain-containing protein</fullName>
    </recommendedName>
</protein>
<feature type="region of interest" description="Disordered" evidence="1">
    <location>
        <begin position="25"/>
        <end position="54"/>
    </location>
</feature>
<evidence type="ECO:0000256" key="2">
    <source>
        <dbReference type="SAM" id="SignalP"/>
    </source>
</evidence>
<dbReference type="Proteomes" id="UP000239663">
    <property type="component" value="Unassembled WGS sequence"/>
</dbReference>
<feature type="domain" description="DUF1541" evidence="3">
    <location>
        <begin position="59"/>
        <end position="110"/>
    </location>
</feature>
<dbReference type="PROSITE" id="PS51257">
    <property type="entry name" value="PROKAR_LIPOPROTEIN"/>
    <property type="match status" value="1"/>
</dbReference>
<dbReference type="InterPro" id="IPR011438">
    <property type="entry name" value="DUF1541"/>
</dbReference>
<reference evidence="4 5" key="1">
    <citation type="submission" date="2017-12" db="EMBL/GenBank/DDBJ databases">
        <title>Taxonomic description and draft genome of Pradoshia cofamensis Gen. nov., sp. nov., a thermotolerant bacillale isolated from anterior gut of earthworm Eisenia fetida.</title>
        <authorList>
            <person name="Saha T."/>
            <person name="Chakraborty R."/>
        </authorList>
    </citation>
    <scope>NUCLEOTIDE SEQUENCE [LARGE SCALE GENOMIC DNA]</scope>
    <source>
        <strain evidence="4 5">EAG3</strain>
    </source>
</reference>
<accession>A0A2S7MZ54</accession>